<dbReference type="STRING" id="49451.A0A1J6LAN9"/>
<dbReference type="Gramene" id="OIT28089">
    <property type="protein sequence ID" value="OIT28089"/>
    <property type="gene ID" value="A4A49_29495"/>
</dbReference>
<protein>
    <recommendedName>
        <fullName evidence="3">Retrotransposon gag domain-containing protein</fullName>
    </recommendedName>
</protein>
<dbReference type="EMBL" id="MJEQ01002175">
    <property type="protein sequence ID" value="OIT28089.1"/>
    <property type="molecule type" value="Genomic_DNA"/>
</dbReference>
<organism evidence="1 2">
    <name type="scientific">Nicotiana attenuata</name>
    <name type="common">Coyote tobacco</name>
    <dbReference type="NCBI Taxonomy" id="49451"/>
    <lineage>
        <taxon>Eukaryota</taxon>
        <taxon>Viridiplantae</taxon>
        <taxon>Streptophyta</taxon>
        <taxon>Embryophyta</taxon>
        <taxon>Tracheophyta</taxon>
        <taxon>Spermatophyta</taxon>
        <taxon>Magnoliopsida</taxon>
        <taxon>eudicotyledons</taxon>
        <taxon>Gunneridae</taxon>
        <taxon>Pentapetalae</taxon>
        <taxon>asterids</taxon>
        <taxon>lamiids</taxon>
        <taxon>Solanales</taxon>
        <taxon>Solanaceae</taxon>
        <taxon>Nicotianoideae</taxon>
        <taxon>Nicotianeae</taxon>
        <taxon>Nicotiana</taxon>
    </lineage>
</organism>
<dbReference type="AlphaFoldDB" id="A0A1J6LAN9"/>
<keyword evidence="2" id="KW-1185">Reference proteome</keyword>
<accession>A0A1J6LAN9</accession>
<sequence length="629" mass="71907">MVDSSETVVILDRFTGGNPASWICQAEWYFNFCHIPKDYWLSLASFYLGGDALAWFDWLCRNEQFFDWKHFTEKLVMRFQKRTFADSVERLAYLSQTRFDYVHFEISVPPKTQRPAYAPLSNSLNSSDVFDLSPTADLEAKLSSDDNAPKPPIEIPDEEATAIASSVVQLFDESCERYIAATSLDNAEFFLEPEPIPDLYLDKIFMENEDGIPTSAMHSDTLVPEVMHGKSNGGVEHDEGFLSIWTDNMVSVLQFAFQMKVYSLCKGCSNIVVADFKRILRKSACPIDIMFSDQYIWNRFPFNPTAMDLCVWDPGISYMFLALTVWDPGEPWCVTAYILQSNSSLEFLILLLALHDDYKVQHLELDISEKFLLKDIDAFGRNLTATCFNKRLGVRYYSVPTFHLKSVSATFGLVPKSLDVGAKWHGKTGELQCMWSNINMWLIVPRYYVSSRHKNSALVANAIEGLRISGAFLTAIRSGGASICLTYGFEQQFHEMSRFFYPRSGILLVQLARLWIISLRVVPHSTVKDNNLFCGTLIERYMPLSYYAIGERVAQSRSQRNNVRNSLEESISLHIHKLCFLLCSRSSLLVWHRRQSSHEQQQLVARVLAFLMPRVIFKHTKEGIDSSVV</sequence>
<evidence type="ECO:0008006" key="3">
    <source>
        <dbReference type="Google" id="ProtNLM"/>
    </source>
</evidence>
<name>A0A1J6LAN9_NICAT</name>
<comment type="caution">
    <text evidence="1">The sequence shown here is derived from an EMBL/GenBank/DDBJ whole genome shotgun (WGS) entry which is preliminary data.</text>
</comment>
<proteinExistence type="predicted"/>
<dbReference type="Proteomes" id="UP000187609">
    <property type="component" value="Unassembled WGS sequence"/>
</dbReference>
<evidence type="ECO:0000313" key="2">
    <source>
        <dbReference type="Proteomes" id="UP000187609"/>
    </source>
</evidence>
<evidence type="ECO:0000313" key="1">
    <source>
        <dbReference type="EMBL" id="OIT28089.1"/>
    </source>
</evidence>
<gene>
    <name evidence="1" type="ORF">A4A49_29495</name>
</gene>
<reference evidence="1" key="1">
    <citation type="submission" date="2016-11" db="EMBL/GenBank/DDBJ databases">
        <title>The genome of Nicotiana attenuata.</title>
        <authorList>
            <person name="Xu S."/>
            <person name="Brockmoeller T."/>
            <person name="Gaquerel E."/>
            <person name="Navarro A."/>
            <person name="Kuhl H."/>
            <person name="Gase K."/>
            <person name="Ling Z."/>
            <person name="Zhou W."/>
            <person name="Kreitzer C."/>
            <person name="Stanke M."/>
            <person name="Tang H."/>
            <person name="Lyons E."/>
            <person name="Pandey P."/>
            <person name="Pandey S.P."/>
            <person name="Timmermann B."/>
            <person name="Baldwin I.T."/>
        </authorList>
    </citation>
    <scope>NUCLEOTIDE SEQUENCE [LARGE SCALE GENOMIC DNA]</scope>
    <source>
        <strain evidence="1">UT</strain>
    </source>
</reference>